<dbReference type="Gene3D" id="1.10.10.60">
    <property type="entry name" value="Homeodomain-like"/>
    <property type="match status" value="1"/>
</dbReference>
<organism evidence="5 6">
    <name type="scientific">Streptomyces scabiei (strain 87.22)</name>
    <dbReference type="NCBI Taxonomy" id="680198"/>
    <lineage>
        <taxon>Bacteria</taxon>
        <taxon>Bacillati</taxon>
        <taxon>Actinomycetota</taxon>
        <taxon>Actinomycetes</taxon>
        <taxon>Kitasatosporales</taxon>
        <taxon>Streptomycetaceae</taxon>
        <taxon>Streptomyces</taxon>
    </lineage>
</organism>
<accession>C9Z3C8</accession>
<dbReference type="STRING" id="680198.SCAB_10091"/>
<evidence type="ECO:0000313" key="5">
    <source>
        <dbReference type="EMBL" id="CBG68185.1"/>
    </source>
</evidence>
<dbReference type="AlphaFoldDB" id="C9Z3C8"/>
<name>C9Z3C8_STRSW</name>
<protein>
    <submittedName>
        <fullName evidence="5">Putative transcriptional regulator, AraC family</fullName>
    </submittedName>
</protein>
<feature type="domain" description="HTH araC/xylS-type" evidence="4">
    <location>
        <begin position="92"/>
        <end position="185"/>
    </location>
</feature>
<evidence type="ECO:0000313" key="6">
    <source>
        <dbReference type="Proteomes" id="UP000001444"/>
    </source>
</evidence>
<gene>
    <name evidence="5" type="ordered locus">SCAB_10091</name>
</gene>
<keyword evidence="2" id="KW-0238">DNA-binding</keyword>
<dbReference type="PROSITE" id="PS01124">
    <property type="entry name" value="HTH_ARAC_FAMILY_2"/>
    <property type="match status" value="1"/>
</dbReference>
<dbReference type="EMBL" id="FN554889">
    <property type="protein sequence ID" value="CBG68185.1"/>
    <property type="molecule type" value="Genomic_DNA"/>
</dbReference>
<dbReference type="InterPro" id="IPR050204">
    <property type="entry name" value="AraC_XylS_family_regulators"/>
</dbReference>
<dbReference type="InterPro" id="IPR018060">
    <property type="entry name" value="HTH_AraC"/>
</dbReference>
<keyword evidence="3" id="KW-0804">Transcription</keyword>
<dbReference type="Proteomes" id="UP000001444">
    <property type="component" value="Chromosome"/>
</dbReference>
<dbReference type="GeneID" id="24305778"/>
<dbReference type="eggNOG" id="COG2207">
    <property type="taxonomic scope" value="Bacteria"/>
</dbReference>
<dbReference type="GO" id="GO:0043565">
    <property type="term" value="F:sequence-specific DNA binding"/>
    <property type="evidence" value="ECO:0007669"/>
    <property type="project" value="InterPro"/>
</dbReference>
<sequence length="218" mass="23860">MLAGFSGSASAVEIELTPLGAYRLLNLPLHHLARTVVDPDHIMGVGWTAKATEQLAATPRWPRRWQLLDTLLTRRLSDGTTALPPAAAQAWNLLRDRDGAASLRELTAVTGLGQRRIQGLLREHIGLPAQTLSRIIRFHRVLAVASSGLDSLAGLASQAGYHDQPHMNRDFRALSALTPGELLGIMRRAPARNSKGHIQFFNDFGLHTRESHPGCVLR</sequence>
<dbReference type="PANTHER" id="PTHR46796:SF15">
    <property type="entry name" value="BLL1074 PROTEIN"/>
    <property type="match status" value="1"/>
</dbReference>
<keyword evidence="6" id="KW-1185">Reference proteome</keyword>
<dbReference type="GO" id="GO:0003700">
    <property type="term" value="F:DNA-binding transcription factor activity"/>
    <property type="evidence" value="ECO:0007669"/>
    <property type="project" value="InterPro"/>
</dbReference>
<dbReference type="SMART" id="SM00342">
    <property type="entry name" value="HTH_ARAC"/>
    <property type="match status" value="1"/>
</dbReference>
<dbReference type="Pfam" id="PF12833">
    <property type="entry name" value="HTH_18"/>
    <property type="match status" value="1"/>
</dbReference>
<evidence type="ECO:0000256" key="3">
    <source>
        <dbReference type="ARBA" id="ARBA00023163"/>
    </source>
</evidence>
<dbReference type="HOGENOM" id="CLU_1266329_0_0_11"/>
<dbReference type="KEGG" id="scb:SCAB_10091"/>
<evidence type="ECO:0000256" key="1">
    <source>
        <dbReference type="ARBA" id="ARBA00023015"/>
    </source>
</evidence>
<dbReference type="PANTHER" id="PTHR46796">
    <property type="entry name" value="HTH-TYPE TRANSCRIPTIONAL ACTIVATOR RHAS-RELATED"/>
    <property type="match status" value="1"/>
</dbReference>
<evidence type="ECO:0000256" key="2">
    <source>
        <dbReference type="ARBA" id="ARBA00023125"/>
    </source>
</evidence>
<keyword evidence="1" id="KW-0805">Transcription regulation</keyword>
<proteinExistence type="predicted"/>
<dbReference type="RefSeq" id="WP_012998915.1">
    <property type="nucleotide sequence ID" value="NC_013929.1"/>
</dbReference>
<reference evidence="5 6" key="1">
    <citation type="journal article" date="2010" name="Mol. Plant Microbe Interact.">
        <title>Streptomyces scabies 87-22 contains a coronafacic acid-like biosynthetic cluster that contributes to plant-microbe interactions.</title>
        <authorList>
            <person name="Bignell D.R."/>
            <person name="Seipke R.F."/>
            <person name="Huguet-Tapia J.C."/>
            <person name="Chambers A.H."/>
            <person name="Parry R.J."/>
            <person name="Loria R."/>
        </authorList>
    </citation>
    <scope>NUCLEOTIDE SEQUENCE [LARGE SCALE GENOMIC DNA]</scope>
    <source>
        <strain evidence="5 6">87.22</strain>
    </source>
</reference>
<evidence type="ECO:0000259" key="4">
    <source>
        <dbReference type="PROSITE" id="PS01124"/>
    </source>
</evidence>